<keyword evidence="3" id="KW-1185">Reference proteome</keyword>
<dbReference type="EMBL" id="BSKO01000001">
    <property type="protein sequence ID" value="GLO65312.1"/>
    <property type="molecule type" value="Genomic_DNA"/>
</dbReference>
<gene>
    <name evidence="2" type="ORF">MACH08_10960</name>
</gene>
<protein>
    <recommendedName>
        <fullName evidence="1">Helix-turn-helix domain-containing protein</fullName>
    </recommendedName>
</protein>
<dbReference type="Proteomes" id="UP001275436">
    <property type="component" value="Unassembled WGS sequence"/>
</dbReference>
<reference evidence="2 3" key="1">
    <citation type="submission" date="2023-02" db="EMBL/GenBank/DDBJ databases">
        <title>Oceanobacillus kimchii IFOP_LL358 isolated form Alexandrium catenella lab strain.</title>
        <authorList>
            <person name="Gajardo G."/>
            <person name="Ueki S."/>
            <person name="Maruyama F."/>
        </authorList>
    </citation>
    <scope>NUCLEOTIDE SEQUENCE [LARGE SCALE GENOMIC DNA]</scope>
    <source>
        <strain evidence="2 3">IFOP_LL358</strain>
    </source>
</reference>
<dbReference type="InterPro" id="IPR010093">
    <property type="entry name" value="SinI_DNA-bd"/>
</dbReference>
<evidence type="ECO:0000313" key="2">
    <source>
        <dbReference type="EMBL" id="GLO65312.1"/>
    </source>
</evidence>
<comment type="caution">
    <text evidence="2">The sequence shown here is derived from an EMBL/GenBank/DDBJ whole genome shotgun (WGS) entry which is preliminary data.</text>
</comment>
<feature type="domain" description="Helix-turn-helix" evidence="1">
    <location>
        <begin position="4"/>
        <end position="51"/>
    </location>
</feature>
<organism evidence="2 3">
    <name type="scientific">Oceanobacillus kimchii</name>
    <dbReference type="NCBI Taxonomy" id="746691"/>
    <lineage>
        <taxon>Bacteria</taxon>
        <taxon>Bacillati</taxon>
        <taxon>Bacillota</taxon>
        <taxon>Bacilli</taxon>
        <taxon>Bacillales</taxon>
        <taxon>Bacillaceae</taxon>
        <taxon>Oceanobacillus</taxon>
    </lineage>
</organism>
<accession>A0ABQ5TGN1</accession>
<evidence type="ECO:0000313" key="3">
    <source>
        <dbReference type="Proteomes" id="UP001275436"/>
    </source>
</evidence>
<dbReference type="NCBIfam" id="TIGR01764">
    <property type="entry name" value="excise"/>
    <property type="match status" value="1"/>
</dbReference>
<evidence type="ECO:0000259" key="1">
    <source>
        <dbReference type="Pfam" id="PF12728"/>
    </source>
</evidence>
<name>A0ABQ5TGN1_9BACI</name>
<dbReference type="Pfam" id="PF12728">
    <property type="entry name" value="HTH_17"/>
    <property type="match status" value="1"/>
</dbReference>
<proteinExistence type="predicted"/>
<dbReference type="InterPro" id="IPR041657">
    <property type="entry name" value="HTH_17"/>
</dbReference>
<sequence length="78" mass="9097">MDMYITIPEAAEYLSMSESTVSALVLQGKINAIHDGKQYLVNKQQFTTHFEQVEKYRKMIEEYLQEPIPEDPDVNDED</sequence>